<keyword evidence="3" id="KW-1185">Reference proteome</keyword>
<evidence type="ECO:0000256" key="1">
    <source>
        <dbReference type="SAM" id="MobiDB-lite"/>
    </source>
</evidence>
<reference evidence="2" key="1">
    <citation type="submission" date="2021-03" db="EMBL/GenBank/DDBJ databases">
        <title>Draft genome sequence of rust myrtle Austropuccinia psidii MF-1, a brazilian biotype.</title>
        <authorList>
            <person name="Quecine M.C."/>
            <person name="Pachon D.M.R."/>
            <person name="Bonatelli M.L."/>
            <person name="Correr F.H."/>
            <person name="Franceschini L.M."/>
            <person name="Leite T.F."/>
            <person name="Margarido G.R.A."/>
            <person name="Almeida C.A."/>
            <person name="Ferrarezi J.A."/>
            <person name="Labate C.A."/>
        </authorList>
    </citation>
    <scope>NUCLEOTIDE SEQUENCE</scope>
    <source>
        <strain evidence="2">MF-1</strain>
    </source>
</reference>
<dbReference type="EMBL" id="AVOT02075749">
    <property type="protein sequence ID" value="MBW0564389.1"/>
    <property type="molecule type" value="Genomic_DNA"/>
</dbReference>
<accession>A0A9Q3JLS6</accession>
<feature type="region of interest" description="Disordered" evidence="1">
    <location>
        <begin position="38"/>
        <end position="84"/>
    </location>
</feature>
<proteinExistence type="predicted"/>
<dbReference type="AlphaFoldDB" id="A0A9Q3JLS6"/>
<sequence length="122" mass="14506">MKSWYFLKKFLKEEEVVRYSNGWNPLSSKPQIKKIKEYLPKKKEASKKKASVASTGKPQANQHPQEGKKNKKNNWKKPYSPSYRIPKIQNDAMDHVFNMSRTLMEFKDKAVQRIRQPHFPKK</sequence>
<comment type="caution">
    <text evidence="2">The sequence shown here is derived from an EMBL/GenBank/DDBJ whole genome shotgun (WGS) entry which is preliminary data.</text>
</comment>
<gene>
    <name evidence="2" type="ORF">O181_104104</name>
</gene>
<name>A0A9Q3JLS6_9BASI</name>
<evidence type="ECO:0000313" key="3">
    <source>
        <dbReference type="Proteomes" id="UP000765509"/>
    </source>
</evidence>
<evidence type="ECO:0000313" key="2">
    <source>
        <dbReference type="EMBL" id="MBW0564389.1"/>
    </source>
</evidence>
<organism evidence="2 3">
    <name type="scientific">Austropuccinia psidii MF-1</name>
    <dbReference type="NCBI Taxonomy" id="1389203"/>
    <lineage>
        <taxon>Eukaryota</taxon>
        <taxon>Fungi</taxon>
        <taxon>Dikarya</taxon>
        <taxon>Basidiomycota</taxon>
        <taxon>Pucciniomycotina</taxon>
        <taxon>Pucciniomycetes</taxon>
        <taxon>Pucciniales</taxon>
        <taxon>Sphaerophragmiaceae</taxon>
        <taxon>Austropuccinia</taxon>
    </lineage>
</organism>
<protein>
    <submittedName>
        <fullName evidence="2">Uncharacterized protein</fullName>
    </submittedName>
</protein>
<dbReference type="Proteomes" id="UP000765509">
    <property type="component" value="Unassembled WGS sequence"/>
</dbReference>